<dbReference type="PANTHER" id="PTHR48462">
    <property type="entry name" value="PROTEIN, PUTATIVE-RELATED"/>
    <property type="match status" value="1"/>
</dbReference>
<evidence type="ECO:0000313" key="1">
    <source>
        <dbReference type="EMBL" id="GEZ16570.1"/>
    </source>
</evidence>
<dbReference type="EMBL" id="BKCJ010247795">
    <property type="protein sequence ID" value="GEZ16570.1"/>
    <property type="molecule type" value="Genomic_DNA"/>
</dbReference>
<comment type="caution">
    <text evidence="1">The sequence shown here is derived from an EMBL/GenBank/DDBJ whole genome shotgun (WGS) entry which is preliminary data.</text>
</comment>
<gene>
    <name evidence="1" type="ORF">Tci_488543</name>
</gene>
<organism evidence="1">
    <name type="scientific">Tanacetum cinerariifolium</name>
    <name type="common">Dalmatian daisy</name>
    <name type="synonym">Chrysanthemum cinerariifolium</name>
    <dbReference type="NCBI Taxonomy" id="118510"/>
    <lineage>
        <taxon>Eukaryota</taxon>
        <taxon>Viridiplantae</taxon>
        <taxon>Streptophyta</taxon>
        <taxon>Embryophyta</taxon>
        <taxon>Tracheophyta</taxon>
        <taxon>Spermatophyta</taxon>
        <taxon>Magnoliopsida</taxon>
        <taxon>eudicotyledons</taxon>
        <taxon>Gunneridae</taxon>
        <taxon>Pentapetalae</taxon>
        <taxon>asterids</taxon>
        <taxon>campanulids</taxon>
        <taxon>Asterales</taxon>
        <taxon>Asteraceae</taxon>
        <taxon>Asteroideae</taxon>
        <taxon>Anthemideae</taxon>
        <taxon>Anthemidinae</taxon>
        <taxon>Tanacetum</taxon>
    </lineage>
</organism>
<sequence length="152" mass="16717">METMRYHVQGLLEVDIGLDRRRDKPLRSADMLLYSWDGGLDVCVDQTGSSPLTQTGMVDFVPGWAVIEAAQPKRGKHMAKCATIGYEFLPFSLSSLGELEADAVILLKRIRKFSMAQDIGAHAAVHIYNRISFTIAKGVGAEIVSRPPSNLL</sequence>
<accession>A0A699I4E0</accession>
<protein>
    <submittedName>
        <fullName evidence="1">Uncharacterized protein</fullName>
    </submittedName>
</protein>
<proteinExistence type="predicted"/>
<dbReference type="AlphaFoldDB" id="A0A699I4E0"/>
<dbReference type="PANTHER" id="PTHR48462:SF1">
    <property type="entry name" value="PROTEIN, PUTATIVE-RELATED"/>
    <property type="match status" value="1"/>
</dbReference>
<name>A0A699I4E0_TANCI</name>
<reference evidence="1" key="1">
    <citation type="journal article" date="2019" name="Sci. Rep.">
        <title>Draft genome of Tanacetum cinerariifolium, the natural source of mosquito coil.</title>
        <authorList>
            <person name="Yamashiro T."/>
            <person name="Shiraishi A."/>
            <person name="Satake H."/>
            <person name="Nakayama K."/>
        </authorList>
    </citation>
    <scope>NUCLEOTIDE SEQUENCE</scope>
</reference>